<dbReference type="Proteomes" id="UP000507979">
    <property type="component" value="Unassembled WGS sequence"/>
</dbReference>
<name>A0A6J5HZF2_9BURK</name>
<sequence length="64" mass="7065">MISLRAALLILLFGALLFLAMRTPGVLVYDYLAQRLRGRGQPPQDVHKQDPSAAPRPNQARQPG</sequence>
<accession>A0A6J5HZF2</accession>
<evidence type="ECO:0000256" key="1">
    <source>
        <dbReference type="SAM" id="MobiDB-lite"/>
    </source>
</evidence>
<organism evidence="2 3">
    <name type="scientific">Achromobacter insuavis</name>
    <dbReference type="NCBI Taxonomy" id="1287735"/>
    <lineage>
        <taxon>Bacteria</taxon>
        <taxon>Pseudomonadati</taxon>
        <taxon>Pseudomonadota</taxon>
        <taxon>Betaproteobacteria</taxon>
        <taxon>Burkholderiales</taxon>
        <taxon>Alcaligenaceae</taxon>
        <taxon>Achromobacter</taxon>
    </lineage>
</organism>
<keyword evidence="3" id="KW-1185">Reference proteome</keyword>
<gene>
    <name evidence="2" type="ORF">LMG26845_01505</name>
</gene>
<evidence type="ECO:0000313" key="2">
    <source>
        <dbReference type="EMBL" id="CAB3634324.1"/>
    </source>
</evidence>
<dbReference type="EMBL" id="CADIJR010000009">
    <property type="protein sequence ID" value="CAB3634324.1"/>
    <property type="molecule type" value="Genomic_DNA"/>
</dbReference>
<dbReference type="AlphaFoldDB" id="A0A6J5HZF2"/>
<dbReference type="RefSeq" id="WP_054432088.1">
    <property type="nucleotide sequence ID" value="NZ_CADIJR010000009.1"/>
</dbReference>
<dbReference type="GeneID" id="92897351"/>
<reference evidence="2 3" key="1">
    <citation type="submission" date="2020-04" db="EMBL/GenBank/DDBJ databases">
        <authorList>
            <person name="De Canck E."/>
        </authorList>
    </citation>
    <scope>NUCLEOTIDE SEQUENCE [LARGE SCALE GENOMIC DNA]</scope>
    <source>
        <strain evidence="2 3">LMG 26845</strain>
    </source>
</reference>
<feature type="region of interest" description="Disordered" evidence="1">
    <location>
        <begin position="39"/>
        <end position="64"/>
    </location>
</feature>
<evidence type="ECO:0000313" key="3">
    <source>
        <dbReference type="Proteomes" id="UP000507979"/>
    </source>
</evidence>
<proteinExistence type="predicted"/>
<protein>
    <submittedName>
        <fullName evidence="2">Uncharacterized protein</fullName>
    </submittedName>
</protein>